<comment type="caution">
    <text evidence="1">The sequence shown here is derived from an EMBL/GenBank/DDBJ whole genome shotgun (WGS) entry which is preliminary data.</text>
</comment>
<dbReference type="EMBL" id="JAKKPZ010000147">
    <property type="protein sequence ID" value="KAI1700361.1"/>
    <property type="molecule type" value="Genomic_DNA"/>
</dbReference>
<dbReference type="AlphaFoldDB" id="A0AAD4MPV5"/>
<evidence type="ECO:0000313" key="1">
    <source>
        <dbReference type="EMBL" id="KAI1700361.1"/>
    </source>
</evidence>
<keyword evidence="2" id="KW-1185">Reference proteome</keyword>
<gene>
    <name evidence="1" type="ORF">DdX_16749</name>
</gene>
<name>A0AAD4MPV5_9BILA</name>
<accession>A0AAD4MPV5</accession>
<dbReference type="Proteomes" id="UP001201812">
    <property type="component" value="Unassembled WGS sequence"/>
</dbReference>
<protein>
    <submittedName>
        <fullName evidence="1">Uncharacterized protein</fullName>
    </submittedName>
</protein>
<proteinExistence type="predicted"/>
<organism evidence="1 2">
    <name type="scientific">Ditylenchus destructor</name>
    <dbReference type="NCBI Taxonomy" id="166010"/>
    <lineage>
        <taxon>Eukaryota</taxon>
        <taxon>Metazoa</taxon>
        <taxon>Ecdysozoa</taxon>
        <taxon>Nematoda</taxon>
        <taxon>Chromadorea</taxon>
        <taxon>Rhabditida</taxon>
        <taxon>Tylenchina</taxon>
        <taxon>Tylenchomorpha</taxon>
        <taxon>Sphaerularioidea</taxon>
        <taxon>Anguinidae</taxon>
        <taxon>Anguininae</taxon>
        <taxon>Ditylenchus</taxon>
    </lineage>
</organism>
<sequence>MSDNEHKGFLRRIAGRIGERYRERRTNAKWGPTDGFREMHFSKGHNLETAKHFAPISAEYSLAVARRSFEGVPFHP</sequence>
<evidence type="ECO:0000313" key="2">
    <source>
        <dbReference type="Proteomes" id="UP001201812"/>
    </source>
</evidence>
<reference evidence="1" key="1">
    <citation type="submission" date="2022-01" db="EMBL/GenBank/DDBJ databases">
        <title>Genome Sequence Resource for Two Populations of Ditylenchus destructor, the Migratory Endoparasitic Phytonematode.</title>
        <authorList>
            <person name="Zhang H."/>
            <person name="Lin R."/>
            <person name="Xie B."/>
        </authorList>
    </citation>
    <scope>NUCLEOTIDE SEQUENCE</scope>
    <source>
        <strain evidence="1">BazhouSP</strain>
    </source>
</reference>